<feature type="signal peptide" evidence="1">
    <location>
        <begin position="1"/>
        <end position="19"/>
    </location>
</feature>
<sequence>MRVSTAALLLGTIGSPTSAFTISSRRRIDAGSSGSRTALDAEHSRGDFVSSLGSVLLSTVALPSASHADEETTTTARSIVSCATDADDCISTANIKAKDLYSPPWTFEVSPDEAFARIKGVLKSDDNIVVTELDEEQRYIRSYAKRITADGDELEFLVKGDDKVVLFKSFAKKNGSPSDFGANRKRLETIRTRAGVFNVMGEGLTADSSVEMGLANGPFNQLKAFYGLQSGKGFESVFDEED</sequence>
<feature type="chain" id="PRO_5003840000" evidence="1">
    <location>
        <begin position="20"/>
        <end position="242"/>
    </location>
</feature>
<dbReference type="InterPro" id="IPR010865">
    <property type="entry name" value="DUF1499"/>
</dbReference>
<name>K0R6T8_THAOC</name>
<dbReference type="AlphaFoldDB" id="K0R6T8"/>
<gene>
    <name evidence="2" type="ORF">THAOC_37074</name>
</gene>
<dbReference type="Pfam" id="PF07386">
    <property type="entry name" value="DUF1499"/>
    <property type="match status" value="1"/>
</dbReference>
<proteinExistence type="predicted"/>
<dbReference type="OrthoDB" id="45602at2759"/>
<evidence type="ECO:0000256" key="1">
    <source>
        <dbReference type="SAM" id="SignalP"/>
    </source>
</evidence>
<comment type="caution">
    <text evidence="2">The sequence shown here is derived from an EMBL/GenBank/DDBJ whole genome shotgun (WGS) entry which is preliminary data.</text>
</comment>
<evidence type="ECO:0000313" key="3">
    <source>
        <dbReference type="Proteomes" id="UP000266841"/>
    </source>
</evidence>
<keyword evidence="1" id="KW-0732">Signal</keyword>
<dbReference type="PANTHER" id="PTHR34801">
    <property type="entry name" value="EXPRESSED PROTEIN"/>
    <property type="match status" value="1"/>
</dbReference>
<dbReference type="eggNOG" id="ENOG502RW2E">
    <property type="taxonomic scope" value="Eukaryota"/>
</dbReference>
<dbReference type="OMA" id="PWTFEVA"/>
<dbReference type="PANTHER" id="PTHR34801:SF6">
    <property type="entry name" value="SLL1620 PROTEIN"/>
    <property type="match status" value="1"/>
</dbReference>
<keyword evidence="3" id="KW-1185">Reference proteome</keyword>
<reference evidence="2 3" key="1">
    <citation type="journal article" date="2012" name="Genome Biol.">
        <title>Genome and low-iron response of an oceanic diatom adapted to chronic iron limitation.</title>
        <authorList>
            <person name="Lommer M."/>
            <person name="Specht M."/>
            <person name="Roy A.S."/>
            <person name="Kraemer L."/>
            <person name="Andreson R."/>
            <person name="Gutowska M.A."/>
            <person name="Wolf J."/>
            <person name="Bergner S.V."/>
            <person name="Schilhabel M.B."/>
            <person name="Klostermeier U.C."/>
            <person name="Beiko R.G."/>
            <person name="Rosenstiel P."/>
            <person name="Hippler M."/>
            <person name="Laroche J."/>
        </authorList>
    </citation>
    <scope>NUCLEOTIDE SEQUENCE [LARGE SCALE GENOMIC DNA]</scope>
    <source>
        <strain evidence="2 3">CCMP1005</strain>
    </source>
</reference>
<accession>K0R6T8</accession>
<evidence type="ECO:0000313" key="2">
    <source>
        <dbReference type="EMBL" id="EJK44386.1"/>
    </source>
</evidence>
<dbReference type="EMBL" id="AGNL01049760">
    <property type="protein sequence ID" value="EJK44386.1"/>
    <property type="molecule type" value="Genomic_DNA"/>
</dbReference>
<organism evidence="2 3">
    <name type="scientific">Thalassiosira oceanica</name>
    <name type="common">Marine diatom</name>
    <dbReference type="NCBI Taxonomy" id="159749"/>
    <lineage>
        <taxon>Eukaryota</taxon>
        <taxon>Sar</taxon>
        <taxon>Stramenopiles</taxon>
        <taxon>Ochrophyta</taxon>
        <taxon>Bacillariophyta</taxon>
        <taxon>Coscinodiscophyceae</taxon>
        <taxon>Thalassiosirophycidae</taxon>
        <taxon>Thalassiosirales</taxon>
        <taxon>Thalassiosiraceae</taxon>
        <taxon>Thalassiosira</taxon>
    </lineage>
</organism>
<protein>
    <submittedName>
        <fullName evidence="2">Uncharacterized protein</fullName>
    </submittedName>
</protein>
<dbReference type="Proteomes" id="UP000266841">
    <property type="component" value="Unassembled WGS sequence"/>
</dbReference>